<evidence type="ECO:0000313" key="3">
    <source>
        <dbReference type="Proteomes" id="UP001487296"/>
    </source>
</evidence>
<accession>A0ABV1FQB0</accession>
<evidence type="ECO:0000313" key="2">
    <source>
        <dbReference type="EMBL" id="MEQ2486576.1"/>
    </source>
</evidence>
<comment type="caution">
    <text evidence="2">The sequence shown here is derived from an EMBL/GenBank/DDBJ whole genome shotgun (WGS) entry which is preliminary data.</text>
</comment>
<reference evidence="2 3" key="1">
    <citation type="submission" date="2024-04" db="EMBL/GenBank/DDBJ databases">
        <title>Human intestinal bacterial collection.</title>
        <authorList>
            <person name="Pauvert C."/>
            <person name="Hitch T.C.A."/>
            <person name="Clavel T."/>
        </authorList>
    </citation>
    <scope>NUCLEOTIDE SEQUENCE [LARGE SCALE GENOMIC DNA]</scope>
    <source>
        <strain evidence="2 3">CLA-AA-H145</strain>
    </source>
</reference>
<organism evidence="2 3">
    <name type="scientific">Hallella faecis</name>
    <dbReference type="NCBI Taxonomy" id="2841596"/>
    <lineage>
        <taxon>Bacteria</taxon>
        <taxon>Pseudomonadati</taxon>
        <taxon>Bacteroidota</taxon>
        <taxon>Bacteroidia</taxon>
        <taxon>Bacteroidales</taxon>
        <taxon>Prevotellaceae</taxon>
        <taxon>Hallella</taxon>
    </lineage>
</organism>
<sequence>MKLFVRLMVFFIMSAAFSSCQKAVFDEDDGGGGAVDGVAIRFQVTQFEQIPFGSTSTSRATDVGKACTQINFAIYQNGTRVKQINQKASDADFGAVNLSLKEGRYLVVVLAHSCDGIATMTDPAKITFPNNKVTDTFWYSDSINVEQDCTYQLKLKRAVAMFRLQATDAVTADVKMVRLYYTGGSSTFDAINGVGCVNSKQWENFNITDDMVGTVRNFEVYSFPKADNKGLNVTVTTHDKNSNRIFEKEIANAPIQRNVITVYKGRLFSKNADSKGDFNVDLSSDDEWTTNEFTF</sequence>
<evidence type="ECO:0008006" key="4">
    <source>
        <dbReference type="Google" id="ProtNLM"/>
    </source>
</evidence>
<dbReference type="EMBL" id="JBBNFP010000017">
    <property type="protein sequence ID" value="MEQ2486576.1"/>
    <property type="molecule type" value="Genomic_DNA"/>
</dbReference>
<dbReference type="RefSeq" id="WP_215759658.1">
    <property type="nucleotide sequence ID" value="NZ_JAHKBE010000017.1"/>
</dbReference>
<gene>
    <name evidence="2" type="ORF">AAAT34_05850</name>
</gene>
<feature type="signal peptide" evidence="1">
    <location>
        <begin position="1"/>
        <end position="18"/>
    </location>
</feature>
<keyword evidence="3" id="KW-1185">Reference proteome</keyword>
<protein>
    <recommendedName>
        <fullName evidence="4">Fimbrillin-A associated anchor protein Mfa1/Mfa2</fullName>
    </recommendedName>
</protein>
<name>A0ABV1FQB0_9BACT</name>
<dbReference type="PROSITE" id="PS51257">
    <property type="entry name" value="PROKAR_LIPOPROTEIN"/>
    <property type="match status" value="1"/>
</dbReference>
<keyword evidence="1" id="KW-0732">Signal</keyword>
<dbReference type="Proteomes" id="UP001487296">
    <property type="component" value="Unassembled WGS sequence"/>
</dbReference>
<evidence type="ECO:0000256" key="1">
    <source>
        <dbReference type="SAM" id="SignalP"/>
    </source>
</evidence>
<proteinExistence type="predicted"/>
<feature type="chain" id="PRO_5046042716" description="Fimbrillin-A associated anchor protein Mfa1/Mfa2" evidence="1">
    <location>
        <begin position="19"/>
        <end position="295"/>
    </location>
</feature>